<evidence type="ECO:0000313" key="7">
    <source>
        <dbReference type="EMBL" id="MDX6806038.1"/>
    </source>
</evidence>
<reference evidence="7 8" key="1">
    <citation type="submission" date="2023-11" db="EMBL/GenBank/DDBJ databases">
        <authorList>
            <person name="Bao R."/>
        </authorList>
    </citation>
    <scope>NUCLEOTIDE SEQUENCE [LARGE SCALE GENOMIC DNA]</scope>
    <source>
        <strain evidence="7 8">PJ23</strain>
    </source>
</reference>
<evidence type="ECO:0000256" key="4">
    <source>
        <dbReference type="ARBA" id="ARBA00023136"/>
    </source>
</evidence>
<dbReference type="RefSeq" id="WP_319844167.1">
    <property type="nucleotide sequence ID" value="NZ_JAXAFJ010000004.1"/>
</dbReference>
<evidence type="ECO:0000259" key="6">
    <source>
        <dbReference type="Pfam" id="PF06803"/>
    </source>
</evidence>
<proteinExistence type="predicted"/>
<evidence type="ECO:0000256" key="3">
    <source>
        <dbReference type="ARBA" id="ARBA00022989"/>
    </source>
</evidence>
<feature type="transmembrane region" description="Helical" evidence="5">
    <location>
        <begin position="82"/>
        <end position="105"/>
    </location>
</feature>
<evidence type="ECO:0000313" key="8">
    <source>
        <dbReference type="Proteomes" id="UP001274321"/>
    </source>
</evidence>
<dbReference type="InterPro" id="IPR010652">
    <property type="entry name" value="DUF1232"/>
</dbReference>
<protein>
    <submittedName>
        <fullName evidence="7">YkvA family protein</fullName>
    </submittedName>
</protein>
<accession>A0ABU4RPC4</accession>
<dbReference type="Proteomes" id="UP001274321">
    <property type="component" value="Unassembled WGS sequence"/>
</dbReference>
<sequence>MALWLAGRDPRIPLLVKTLAVLVAGYALSPIDLIPDFIPVLGYLDEVLLLPLAIAGIVRLIDPALWAEHRLAAGALLERPASRVAAVLIVSVWICSTALLAWWLWPRSSAAP</sequence>
<name>A0ABU4RPC4_9HYPH</name>
<evidence type="ECO:0000256" key="2">
    <source>
        <dbReference type="ARBA" id="ARBA00022692"/>
    </source>
</evidence>
<feature type="transmembrane region" description="Helical" evidence="5">
    <location>
        <begin position="37"/>
        <end position="61"/>
    </location>
</feature>
<comment type="subcellular location">
    <subcellularLocation>
        <location evidence="1">Endomembrane system</location>
        <topology evidence="1">Multi-pass membrane protein</topology>
    </subcellularLocation>
</comment>
<keyword evidence="8" id="KW-1185">Reference proteome</keyword>
<gene>
    <name evidence="7" type="ORF">SCD90_08175</name>
</gene>
<comment type="caution">
    <text evidence="7">The sequence shown here is derived from an EMBL/GenBank/DDBJ whole genome shotgun (WGS) entry which is preliminary data.</text>
</comment>
<evidence type="ECO:0000256" key="1">
    <source>
        <dbReference type="ARBA" id="ARBA00004127"/>
    </source>
</evidence>
<dbReference type="EMBL" id="JAXAFJ010000004">
    <property type="protein sequence ID" value="MDX6806038.1"/>
    <property type="molecule type" value="Genomic_DNA"/>
</dbReference>
<keyword evidence="4 5" id="KW-0472">Membrane</keyword>
<keyword evidence="3 5" id="KW-1133">Transmembrane helix</keyword>
<feature type="domain" description="DUF1232" evidence="6">
    <location>
        <begin position="16"/>
        <end position="52"/>
    </location>
</feature>
<evidence type="ECO:0000256" key="5">
    <source>
        <dbReference type="SAM" id="Phobius"/>
    </source>
</evidence>
<keyword evidence="2 5" id="KW-0812">Transmembrane</keyword>
<dbReference type="Pfam" id="PF06803">
    <property type="entry name" value="DUF1232"/>
    <property type="match status" value="1"/>
</dbReference>
<feature type="transmembrane region" description="Helical" evidence="5">
    <location>
        <begin position="12"/>
        <end position="31"/>
    </location>
</feature>
<organism evidence="7 8">
    <name type="scientific">Terrihabitans rhizophilus</name>
    <dbReference type="NCBI Taxonomy" id="3092662"/>
    <lineage>
        <taxon>Bacteria</taxon>
        <taxon>Pseudomonadati</taxon>
        <taxon>Pseudomonadota</taxon>
        <taxon>Alphaproteobacteria</taxon>
        <taxon>Hyphomicrobiales</taxon>
        <taxon>Terrihabitans</taxon>
    </lineage>
</organism>